<evidence type="ECO:0000313" key="2">
    <source>
        <dbReference type="Proteomes" id="UP000440578"/>
    </source>
</evidence>
<gene>
    <name evidence="1" type="ORF">FJT64_016257</name>
</gene>
<evidence type="ECO:0000313" key="1">
    <source>
        <dbReference type="EMBL" id="KAF0313161.1"/>
    </source>
</evidence>
<protein>
    <submittedName>
        <fullName evidence="1">Uncharacterized protein</fullName>
    </submittedName>
</protein>
<dbReference type="Gene3D" id="3.30.420.10">
    <property type="entry name" value="Ribonuclease H-like superfamily/Ribonuclease H"/>
    <property type="match status" value="1"/>
</dbReference>
<dbReference type="InterPro" id="IPR036397">
    <property type="entry name" value="RNaseH_sf"/>
</dbReference>
<comment type="caution">
    <text evidence="1">The sequence shown here is derived from an EMBL/GenBank/DDBJ whole genome shotgun (WGS) entry which is preliminary data.</text>
</comment>
<organism evidence="1 2">
    <name type="scientific">Amphibalanus amphitrite</name>
    <name type="common">Striped barnacle</name>
    <name type="synonym">Balanus amphitrite</name>
    <dbReference type="NCBI Taxonomy" id="1232801"/>
    <lineage>
        <taxon>Eukaryota</taxon>
        <taxon>Metazoa</taxon>
        <taxon>Ecdysozoa</taxon>
        <taxon>Arthropoda</taxon>
        <taxon>Crustacea</taxon>
        <taxon>Multicrustacea</taxon>
        <taxon>Cirripedia</taxon>
        <taxon>Thoracica</taxon>
        <taxon>Thoracicalcarea</taxon>
        <taxon>Balanomorpha</taxon>
        <taxon>Balanoidea</taxon>
        <taxon>Balanidae</taxon>
        <taxon>Amphibalaninae</taxon>
        <taxon>Amphibalanus</taxon>
    </lineage>
</organism>
<accession>A0A6A4XF27</accession>
<dbReference type="Proteomes" id="UP000440578">
    <property type="component" value="Unassembled WGS sequence"/>
</dbReference>
<dbReference type="GO" id="GO:0003676">
    <property type="term" value="F:nucleic acid binding"/>
    <property type="evidence" value="ECO:0007669"/>
    <property type="project" value="InterPro"/>
</dbReference>
<proteinExistence type="predicted"/>
<reference evidence="1 2" key="1">
    <citation type="submission" date="2019-07" db="EMBL/GenBank/DDBJ databases">
        <title>Draft genome assembly of a fouling barnacle, Amphibalanus amphitrite (Darwin, 1854): The first reference genome for Thecostraca.</title>
        <authorList>
            <person name="Kim W."/>
        </authorList>
    </citation>
    <scope>NUCLEOTIDE SEQUENCE [LARGE SCALE GENOMIC DNA]</scope>
    <source>
        <strain evidence="1">SNU_AA5</strain>
        <tissue evidence="1">Soma without cirri and trophi</tissue>
    </source>
</reference>
<dbReference type="AlphaFoldDB" id="A0A6A4XF27"/>
<sequence length="121" mass="13877">MNKACSVITKGSEKQWVPHSPDFNPLDFWFWGACKDSDSVYHNKPGSLEELRVSVDQYVREVTADTVERWASASGARSDGLQLGGAHFEHMRKHKRCTYPIFEMMMATSVRLRLFHKMGII</sequence>
<dbReference type="EMBL" id="VIIS01000111">
    <property type="protein sequence ID" value="KAF0313161.1"/>
    <property type="molecule type" value="Genomic_DNA"/>
</dbReference>
<keyword evidence="2" id="KW-1185">Reference proteome</keyword>
<name>A0A6A4XF27_AMPAM</name>